<dbReference type="RefSeq" id="WP_159448343.1">
    <property type="nucleotide sequence ID" value="NZ_FXBB01000042.1"/>
</dbReference>
<gene>
    <name evidence="2" type="ORF">SAMN06275492_14214</name>
</gene>
<sequence length="154" mass="17038">MRTPPSDWVLADINSRLARMMRIGTVVELDEAAARVRVTCGAGDGKITTAWLPWITARAGPDRTWWALEPGEQVMVLSPSGEMSQGVVLGSIYRDAHPAPAASKDIQRVDFDGGSYIEHDRKRKKFRLHIEGDMEISVTGHVQWTAGAEGYDFD</sequence>
<evidence type="ECO:0000313" key="2">
    <source>
        <dbReference type="EMBL" id="SMG47641.1"/>
    </source>
</evidence>
<dbReference type="EMBL" id="FXBB01000042">
    <property type="protein sequence ID" value="SMG47641.1"/>
    <property type="molecule type" value="Genomic_DNA"/>
</dbReference>
<dbReference type="AlphaFoldDB" id="A0A1X7L1D4"/>
<organism evidence="2 3">
    <name type="scientific">Dethiosulfovibrio salsuginis</name>
    <dbReference type="NCBI Taxonomy" id="561720"/>
    <lineage>
        <taxon>Bacteria</taxon>
        <taxon>Thermotogati</taxon>
        <taxon>Synergistota</taxon>
        <taxon>Synergistia</taxon>
        <taxon>Synergistales</taxon>
        <taxon>Dethiosulfovibrionaceae</taxon>
        <taxon>Dethiosulfovibrio</taxon>
    </lineage>
</organism>
<evidence type="ECO:0000259" key="1">
    <source>
        <dbReference type="Pfam" id="PF04717"/>
    </source>
</evidence>
<keyword evidence="3" id="KW-1185">Reference proteome</keyword>
<feature type="domain" description="Gp5/Type VI secretion system Vgr protein OB-fold" evidence="1">
    <location>
        <begin position="22"/>
        <end position="93"/>
    </location>
</feature>
<dbReference type="InterPro" id="IPR013046">
    <property type="entry name" value="GpV/Gp45"/>
</dbReference>
<dbReference type="OrthoDB" id="6155at2"/>
<dbReference type="STRING" id="561720.SAMN06275492_14214"/>
<name>A0A1X7L1D4_9BACT</name>
<dbReference type="Proteomes" id="UP000193355">
    <property type="component" value="Unassembled WGS sequence"/>
</dbReference>
<dbReference type="InterPro" id="IPR037026">
    <property type="entry name" value="Vgr_OB-fold_dom_sf"/>
</dbReference>
<dbReference type="Gene3D" id="6.20.150.10">
    <property type="match status" value="1"/>
</dbReference>
<dbReference type="Pfam" id="PF04717">
    <property type="entry name" value="Phage_base_V"/>
    <property type="match status" value="1"/>
</dbReference>
<accession>A0A1X7L1D4</accession>
<dbReference type="InterPro" id="IPR006531">
    <property type="entry name" value="Gp5/Vgr_OB"/>
</dbReference>
<dbReference type="NCBIfam" id="TIGR01644">
    <property type="entry name" value="phage_P2_V"/>
    <property type="match status" value="1"/>
</dbReference>
<dbReference type="Gene3D" id="2.40.50.230">
    <property type="entry name" value="Gp5 N-terminal domain"/>
    <property type="match status" value="1"/>
</dbReference>
<reference evidence="3" key="1">
    <citation type="submission" date="2017-04" db="EMBL/GenBank/DDBJ databases">
        <authorList>
            <person name="Varghese N."/>
            <person name="Submissions S."/>
        </authorList>
    </citation>
    <scope>NUCLEOTIDE SEQUENCE [LARGE SCALE GENOMIC DNA]</scope>
    <source>
        <strain evidence="3">USBA 82</strain>
    </source>
</reference>
<proteinExistence type="predicted"/>
<evidence type="ECO:0000313" key="3">
    <source>
        <dbReference type="Proteomes" id="UP000193355"/>
    </source>
</evidence>
<protein>
    <submittedName>
        <fullName evidence="2">Phage baseplate assembly protein V</fullName>
    </submittedName>
</protein>